<evidence type="ECO:0000313" key="2">
    <source>
        <dbReference type="Proteomes" id="UP001327560"/>
    </source>
</evidence>
<dbReference type="Proteomes" id="UP001327560">
    <property type="component" value="Chromosome 3"/>
</dbReference>
<reference evidence="1 2" key="1">
    <citation type="submission" date="2023-10" db="EMBL/GenBank/DDBJ databases">
        <title>Chromosome-scale genome assembly provides insights into flower coloration mechanisms of Canna indica.</title>
        <authorList>
            <person name="Li C."/>
        </authorList>
    </citation>
    <scope>NUCLEOTIDE SEQUENCE [LARGE SCALE GENOMIC DNA]</scope>
    <source>
        <tissue evidence="1">Flower</tissue>
    </source>
</reference>
<proteinExistence type="predicted"/>
<keyword evidence="2" id="KW-1185">Reference proteome</keyword>
<dbReference type="EMBL" id="CP136892">
    <property type="protein sequence ID" value="WOL01176.1"/>
    <property type="molecule type" value="Genomic_DNA"/>
</dbReference>
<name>A0AAQ3Q6V8_9LILI</name>
<gene>
    <name evidence="1" type="ORF">Cni_G09890</name>
</gene>
<organism evidence="1 2">
    <name type="scientific">Canna indica</name>
    <name type="common">Indian-shot</name>
    <dbReference type="NCBI Taxonomy" id="4628"/>
    <lineage>
        <taxon>Eukaryota</taxon>
        <taxon>Viridiplantae</taxon>
        <taxon>Streptophyta</taxon>
        <taxon>Embryophyta</taxon>
        <taxon>Tracheophyta</taxon>
        <taxon>Spermatophyta</taxon>
        <taxon>Magnoliopsida</taxon>
        <taxon>Liliopsida</taxon>
        <taxon>Zingiberales</taxon>
        <taxon>Cannaceae</taxon>
        <taxon>Canna</taxon>
    </lineage>
</organism>
<protein>
    <submittedName>
        <fullName evidence="1">Uncharacterized protein</fullName>
    </submittedName>
</protein>
<dbReference type="AlphaFoldDB" id="A0AAQ3Q6V8"/>
<sequence length="72" mass="8102">MALGVLRATVEEEGDAKRTMKSTTSIETYEKPVINPLVWNDDERMKAKLMAWAKAVVPKAMRSLHQLQSDVS</sequence>
<evidence type="ECO:0000313" key="1">
    <source>
        <dbReference type="EMBL" id="WOL01176.1"/>
    </source>
</evidence>
<accession>A0AAQ3Q6V8</accession>